<dbReference type="AlphaFoldDB" id="A0A7W3Y3E8"/>
<organism evidence="2 3">
    <name type="scientific">Streptomyces alkaliphilus</name>
    <dbReference type="NCBI Taxonomy" id="1472722"/>
    <lineage>
        <taxon>Bacteria</taxon>
        <taxon>Bacillati</taxon>
        <taxon>Actinomycetota</taxon>
        <taxon>Actinomycetes</taxon>
        <taxon>Kitasatosporales</taxon>
        <taxon>Streptomycetaceae</taxon>
        <taxon>Streptomyces</taxon>
    </lineage>
</organism>
<protein>
    <submittedName>
        <fullName evidence="2">Methyltransferase domain-containing protein</fullName>
    </submittedName>
</protein>
<dbReference type="PIRSF" id="PIRSF034653">
    <property type="entry name" value="Mtase_yjhp_prd"/>
    <property type="match status" value="1"/>
</dbReference>
<evidence type="ECO:0000259" key="1">
    <source>
        <dbReference type="Pfam" id="PF13649"/>
    </source>
</evidence>
<gene>
    <name evidence="2" type="ORF">FNQ90_19900</name>
</gene>
<comment type="caution">
    <text evidence="2">The sequence shown here is derived from an EMBL/GenBank/DDBJ whole genome shotgun (WGS) entry which is preliminary data.</text>
</comment>
<dbReference type="PANTHER" id="PTHR43464">
    <property type="entry name" value="METHYLTRANSFERASE"/>
    <property type="match status" value="1"/>
</dbReference>
<dbReference type="InterPro" id="IPR041698">
    <property type="entry name" value="Methyltransf_25"/>
</dbReference>
<evidence type="ECO:0000313" key="3">
    <source>
        <dbReference type="Proteomes" id="UP000538929"/>
    </source>
</evidence>
<keyword evidence="2" id="KW-0808">Transferase</keyword>
<dbReference type="CDD" id="cd02440">
    <property type="entry name" value="AdoMet_MTases"/>
    <property type="match status" value="1"/>
</dbReference>
<dbReference type="GO" id="GO:0032259">
    <property type="term" value="P:methylation"/>
    <property type="evidence" value="ECO:0007669"/>
    <property type="project" value="UniProtKB-KW"/>
</dbReference>
<evidence type="ECO:0000313" key="2">
    <source>
        <dbReference type="EMBL" id="MBB0246310.1"/>
    </source>
</evidence>
<dbReference type="InterPro" id="IPR029063">
    <property type="entry name" value="SAM-dependent_MTases_sf"/>
</dbReference>
<keyword evidence="2" id="KW-0489">Methyltransferase</keyword>
<dbReference type="Gene3D" id="3.40.50.150">
    <property type="entry name" value="Vaccinia Virus protein VP39"/>
    <property type="match status" value="1"/>
</dbReference>
<dbReference type="Pfam" id="PF13649">
    <property type="entry name" value="Methyltransf_25"/>
    <property type="match status" value="1"/>
</dbReference>
<dbReference type="PANTHER" id="PTHR43464:SF3">
    <property type="entry name" value="SAM-DEPENDENT METHYLTRANSFERASE"/>
    <property type="match status" value="1"/>
</dbReference>
<reference evidence="3" key="1">
    <citation type="submission" date="2019-10" db="EMBL/GenBank/DDBJ databases">
        <title>Streptomyces sp. nov., a novel actinobacterium isolated from alkaline environment.</title>
        <authorList>
            <person name="Golinska P."/>
        </authorList>
    </citation>
    <scope>NUCLEOTIDE SEQUENCE [LARGE SCALE GENOMIC DNA]</scope>
    <source>
        <strain evidence="3">DSM 42118</strain>
    </source>
</reference>
<dbReference type="Proteomes" id="UP000538929">
    <property type="component" value="Unassembled WGS sequence"/>
</dbReference>
<feature type="domain" description="Methyltransferase" evidence="1">
    <location>
        <begin position="40"/>
        <end position="134"/>
    </location>
</feature>
<dbReference type="EMBL" id="VKHT01000828">
    <property type="protein sequence ID" value="MBB0246310.1"/>
    <property type="molecule type" value="Genomic_DNA"/>
</dbReference>
<keyword evidence="3" id="KW-1185">Reference proteome</keyword>
<dbReference type="RefSeq" id="WP_182607665.1">
    <property type="nucleotide sequence ID" value="NZ_VKHT01000828.1"/>
</dbReference>
<dbReference type="InterPro" id="IPR017031">
    <property type="entry name" value="Pre_MeTrfase_YjhP"/>
</dbReference>
<dbReference type="GO" id="GO:0008168">
    <property type="term" value="F:methyltransferase activity"/>
    <property type="evidence" value="ECO:0007669"/>
    <property type="project" value="UniProtKB-KW"/>
</dbReference>
<dbReference type="SUPFAM" id="SSF53335">
    <property type="entry name" value="S-adenosyl-L-methionine-dependent methyltransferases"/>
    <property type="match status" value="1"/>
</dbReference>
<proteinExistence type="predicted"/>
<sequence length="248" mass="27562">MDLPRVFTIRESGHRIHNPITDDKLAALGRALNPDPGSRVLDLASGSGEMLCTWARDHGVTGTGVDISTQFTAAARARAVELGVADRVEFVHGDAAGHVAEEPVDIAACLGATWIGDGVAGTIELLDRSLRPGGVLLIGEPYWLRRPRDRATIEACWAREESDFRSLPDLIAHFAELGWDLVEMMLADPDSWDRYQAAQWLAIRRWLDQNPDDELAPELRAELSTEPIRYTRYARSHLGWGVFALMRR</sequence>
<accession>A0A7W3Y3E8</accession>
<name>A0A7W3Y3E8_9ACTN</name>